<keyword evidence="1" id="KW-0812">Transmembrane</keyword>
<dbReference type="EMBL" id="CP155618">
    <property type="protein sequence ID" value="XBL14926.1"/>
    <property type="molecule type" value="Genomic_DNA"/>
</dbReference>
<feature type="transmembrane region" description="Helical" evidence="1">
    <location>
        <begin position="116"/>
        <end position="136"/>
    </location>
</feature>
<feature type="transmembrane region" description="Helical" evidence="1">
    <location>
        <begin position="63"/>
        <end position="81"/>
    </location>
</feature>
<feature type="transmembrane region" description="Helical" evidence="1">
    <location>
        <begin position="357"/>
        <end position="376"/>
    </location>
</feature>
<evidence type="ECO:0000256" key="1">
    <source>
        <dbReference type="SAM" id="Phobius"/>
    </source>
</evidence>
<accession>A0AAU7EHB2</accession>
<feature type="transmembrane region" description="Helical" evidence="1">
    <location>
        <begin position="7"/>
        <end position="26"/>
    </location>
</feature>
<gene>
    <name evidence="2" type="ORF">QLS71_002665</name>
</gene>
<organism evidence="2 3">
    <name type="scientific">Mariniflexile litorale</name>
    <dbReference type="NCBI Taxonomy" id="3045158"/>
    <lineage>
        <taxon>Bacteria</taxon>
        <taxon>Pseudomonadati</taxon>
        <taxon>Bacteroidota</taxon>
        <taxon>Flavobacteriia</taxon>
        <taxon>Flavobacteriales</taxon>
        <taxon>Flavobacteriaceae</taxon>
        <taxon>Mariniflexile</taxon>
    </lineage>
</organism>
<keyword evidence="1" id="KW-0472">Membrane</keyword>
<evidence type="ECO:0000313" key="3">
    <source>
        <dbReference type="Proteomes" id="UP001224325"/>
    </source>
</evidence>
<feature type="transmembrane region" description="Helical" evidence="1">
    <location>
        <begin position="184"/>
        <end position="217"/>
    </location>
</feature>
<feature type="transmembrane region" description="Helical" evidence="1">
    <location>
        <begin position="32"/>
        <end position="51"/>
    </location>
</feature>
<keyword evidence="3" id="KW-1185">Reference proteome</keyword>
<evidence type="ECO:0008006" key="4">
    <source>
        <dbReference type="Google" id="ProtNLM"/>
    </source>
</evidence>
<evidence type="ECO:0000313" key="2">
    <source>
        <dbReference type="EMBL" id="XBL14926.1"/>
    </source>
</evidence>
<reference evidence="2" key="1">
    <citation type="submission" date="2024-04" db="EMBL/GenBank/DDBJ databases">
        <title>Mariniflexile litorale, isolated from the shallow sediments of the Sea of Japan.</title>
        <authorList>
            <person name="Romanenko L."/>
            <person name="Isaeva M."/>
        </authorList>
    </citation>
    <scope>NUCLEOTIDE SEQUENCE [LARGE SCALE GENOMIC DNA]</scope>
    <source>
        <strain evidence="2">KMM 9835</strain>
    </source>
</reference>
<dbReference type="Proteomes" id="UP001224325">
    <property type="component" value="Chromosome"/>
</dbReference>
<dbReference type="KEGG" id="mlil:QLS71_002665"/>
<dbReference type="AlphaFoldDB" id="A0AAU7EHB2"/>
<feature type="transmembrane region" description="Helical" evidence="1">
    <location>
        <begin position="313"/>
        <end position="336"/>
    </location>
</feature>
<feature type="transmembrane region" description="Helical" evidence="1">
    <location>
        <begin position="223"/>
        <end position="241"/>
    </location>
</feature>
<proteinExistence type="predicted"/>
<name>A0AAU7EHB2_9FLAO</name>
<protein>
    <recommendedName>
        <fullName evidence="4">O-antigen ligase-like membrane protein</fullName>
    </recommendedName>
</protein>
<sequence>MLKTKLIEVFSYIIIFNFIVDFIYYLDDSKSIISLLRIGINILFVGIVFMNHLHFKNGVFQPIYFLILYSFFLLLFSSDITASLIEFSKFSTSLMYLPVSFLLVNTKEKFKYFINSIYPILGLYIVFVIISNLYNTGSVRYSNEDSEVFRVGLGDAKLYTPAFLVGMLPLLIKNDIIRKKKLYAVLGLINLIILILTIRRTAIFIIIFIPVFNYILAGNYKKIFQYILYSFLFLLITFPFIEKQFNDRLAERDYLTEEDYSYEKEGRYLELGFVLHTFYVADNTLNYLFGKEAFNTIGNYGFYDSERPIHSDYTYIFFCTGIIGLILYIIIFKNLFYKAKKMKPLLYKYGLKNMYQLYVTLFLLIIMIGVSGNIWAITYKTVTFSILGAFLGLFFSTNDLAKKTI</sequence>
<keyword evidence="1" id="KW-1133">Transmembrane helix</keyword>
<dbReference type="RefSeq" id="WP_308990371.1">
    <property type="nucleotide sequence ID" value="NZ_CP155618.1"/>
</dbReference>